<keyword evidence="9" id="KW-0325">Glycoprotein</keyword>
<evidence type="ECO:0000256" key="13">
    <source>
        <dbReference type="ARBA" id="ARBA00033182"/>
    </source>
</evidence>
<evidence type="ECO:0000256" key="7">
    <source>
        <dbReference type="ARBA" id="ARBA00022858"/>
    </source>
</evidence>
<evidence type="ECO:0000256" key="4">
    <source>
        <dbReference type="ARBA" id="ARBA00015105"/>
    </source>
</evidence>
<dbReference type="InterPro" id="IPR036186">
    <property type="entry name" value="Serpin_sf"/>
</dbReference>
<sequence>MKVQIILLHLAAYVAVSVCNRVYVHPFNLFNFNKTECEKAEKLNHTIEKLFIPISIDSKIKSEDELVKEKTSFDVKQLGITGNYMLNSLTYLMNDFGFRALNALMKMSKDDTFLLSYTNLYATMISFYLGASGDTSDDLQTILGFLHSSGRADCASKVNGLKVLSTLRNIDNLLFSKGANIDALTIACIFVAPDVPLSEMFVQNLLPSADELYVRSVDFTNSIKTAELINDFLESRTSKKNLNVLKSTDESANLLYTSYIHFTGKINNSFLFPEPQDFWIEPNRKILVPMLSVSGMFQYKTDDTMNQTVLKLPISENDFLLLVQPTNGNTLKNIESSISWDTFQKWLNNLSNRKIDLSLPKLEIESSYDIQEILAKLGVPSLLGNTANFRKISNVDIQVGQIINKVNFELESIALDTSEVKSHLSDKDDIEPLEVKYNEPFLLAVFEGTTKAFIFIGRITNPVNAL</sequence>
<comment type="function">
    <text evidence="12">Is a ligand for the G-protein coupled receptor MAS1. Has vasodilator and antidiuretic effects. Has an antithrombotic effect that involves MAS1-mediated release of nitric oxide from platelets.</text>
</comment>
<evidence type="ECO:0000256" key="10">
    <source>
        <dbReference type="ARBA" id="ARBA00023322"/>
    </source>
</evidence>
<evidence type="ECO:0000256" key="1">
    <source>
        <dbReference type="ARBA" id="ARBA00002747"/>
    </source>
</evidence>
<dbReference type="InterPro" id="IPR042185">
    <property type="entry name" value="Serpin_sf_2"/>
</dbReference>
<dbReference type="InterPro" id="IPR000215">
    <property type="entry name" value="Serpin_fam"/>
</dbReference>
<dbReference type="SMART" id="SM00093">
    <property type="entry name" value="SERPIN"/>
    <property type="match status" value="1"/>
</dbReference>
<evidence type="ECO:0000313" key="19">
    <source>
        <dbReference type="Proteomes" id="UP001295444"/>
    </source>
</evidence>
<feature type="domain" description="Serpin" evidence="17">
    <location>
        <begin position="98"/>
        <end position="462"/>
    </location>
</feature>
<reference evidence="18" key="1">
    <citation type="submission" date="2022-03" db="EMBL/GenBank/DDBJ databases">
        <authorList>
            <person name="Alioto T."/>
            <person name="Alioto T."/>
            <person name="Gomez Garrido J."/>
        </authorList>
    </citation>
    <scope>NUCLEOTIDE SEQUENCE</scope>
</reference>
<evidence type="ECO:0000256" key="14">
    <source>
        <dbReference type="ARBA" id="ARBA00046068"/>
    </source>
</evidence>
<dbReference type="GO" id="GO:0042981">
    <property type="term" value="P:regulation of apoptotic process"/>
    <property type="evidence" value="ECO:0007669"/>
    <property type="project" value="TreeGrafter"/>
</dbReference>
<organism evidence="18 19">
    <name type="scientific">Pelobates cultripes</name>
    <name type="common">Western spadefoot toad</name>
    <dbReference type="NCBI Taxonomy" id="61616"/>
    <lineage>
        <taxon>Eukaryota</taxon>
        <taxon>Metazoa</taxon>
        <taxon>Chordata</taxon>
        <taxon>Craniata</taxon>
        <taxon>Vertebrata</taxon>
        <taxon>Euteleostomi</taxon>
        <taxon>Amphibia</taxon>
        <taxon>Batrachia</taxon>
        <taxon>Anura</taxon>
        <taxon>Pelobatoidea</taxon>
        <taxon>Pelobatidae</taxon>
        <taxon>Pelobates</taxon>
    </lineage>
</organism>
<name>A0AAD1VQP9_PELCU</name>
<evidence type="ECO:0000256" key="3">
    <source>
        <dbReference type="ARBA" id="ARBA00009500"/>
    </source>
</evidence>
<dbReference type="GO" id="GO:0003081">
    <property type="term" value="P:regulation of systemic arterial blood pressure by renin-angiotensin"/>
    <property type="evidence" value="ECO:0007669"/>
    <property type="project" value="InterPro"/>
</dbReference>
<dbReference type="Gene3D" id="2.30.39.10">
    <property type="entry name" value="Alpha-1-antitrypsin, domain 1"/>
    <property type="match status" value="1"/>
</dbReference>
<evidence type="ECO:0000256" key="6">
    <source>
        <dbReference type="ARBA" id="ARBA00022729"/>
    </source>
</evidence>
<evidence type="ECO:0000259" key="17">
    <source>
        <dbReference type="SMART" id="SM00093"/>
    </source>
</evidence>
<dbReference type="InterPro" id="IPR000227">
    <property type="entry name" value="Angiotensinogen"/>
</dbReference>
<dbReference type="SUPFAM" id="SSF56574">
    <property type="entry name" value="Serpins"/>
    <property type="match status" value="1"/>
</dbReference>
<dbReference type="Pfam" id="PF00079">
    <property type="entry name" value="Serpin"/>
    <property type="match status" value="1"/>
</dbReference>
<comment type="similarity">
    <text evidence="3 15">Belongs to the serpin family.</text>
</comment>
<feature type="signal peptide" evidence="16">
    <location>
        <begin position="1"/>
        <end position="19"/>
    </location>
</feature>
<dbReference type="Proteomes" id="UP001295444">
    <property type="component" value="Chromosome 02"/>
</dbReference>
<keyword evidence="6 16" id="KW-0732">Signal</keyword>
<evidence type="ECO:0000256" key="8">
    <source>
        <dbReference type="ARBA" id="ARBA00023157"/>
    </source>
</evidence>
<evidence type="ECO:0000256" key="15">
    <source>
        <dbReference type="RuleBase" id="RU000411"/>
    </source>
</evidence>
<feature type="chain" id="PRO_5042022389" description="Angiotensinogen" evidence="16">
    <location>
        <begin position="20"/>
        <end position="466"/>
    </location>
</feature>
<evidence type="ECO:0000256" key="5">
    <source>
        <dbReference type="ARBA" id="ARBA00022525"/>
    </source>
</evidence>
<evidence type="ECO:0000256" key="16">
    <source>
        <dbReference type="SAM" id="SignalP"/>
    </source>
</evidence>
<dbReference type="InterPro" id="IPR023796">
    <property type="entry name" value="Serpin_dom"/>
</dbReference>
<keyword evidence="10" id="KW-0839">Vasoconstrictor</keyword>
<dbReference type="InterPro" id="IPR042178">
    <property type="entry name" value="Serpin_sf_1"/>
</dbReference>
<dbReference type="EMBL" id="OW240913">
    <property type="protein sequence ID" value="CAH2249923.1"/>
    <property type="molecule type" value="Genomic_DNA"/>
</dbReference>
<proteinExistence type="inferred from homology"/>
<dbReference type="PANTHER" id="PTHR11461:SF13">
    <property type="entry name" value="ANGIOTENSINOGEN"/>
    <property type="match status" value="1"/>
</dbReference>
<comment type="function">
    <text evidence="1">Essential component of the renin-angiotensin system (RAS), a potent regulator of blood pressure, body fluid and electrolyte homeostasis.</text>
</comment>
<keyword evidence="19" id="KW-1185">Reference proteome</keyword>
<comment type="subcellular location">
    <subcellularLocation>
        <location evidence="2">Secreted</location>
    </subcellularLocation>
</comment>
<dbReference type="PRINTS" id="PR00654">
    <property type="entry name" value="ANGIOTENSNGN"/>
</dbReference>
<dbReference type="Gene3D" id="3.30.497.10">
    <property type="entry name" value="Antithrombin, subunit I, domain 2"/>
    <property type="match status" value="1"/>
</dbReference>
<dbReference type="PANTHER" id="PTHR11461">
    <property type="entry name" value="SERINE PROTEASE INHIBITOR, SERPIN"/>
    <property type="match status" value="1"/>
</dbReference>
<dbReference type="GO" id="GO:0005615">
    <property type="term" value="C:extracellular space"/>
    <property type="evidence" value="ECO:0007669"/>
    <property type="project" value="InterPro"/>
</dbReference>
<comment type="function">
    <text evidence="11">Stimulates aldosterone release.</text>
</comment>
<keyword evidence="5" id="KW-0964">Secreted</keyword>
<keyword evidence="8" id="KW-1015">Disulfide bond</keyword>
<protein>
    <recommendedName>
        <fullName evidence="4">Angiotensinogen</fullName>
    </recommendedName>
    <alternativeName>
        <fullName evidence="13">Serpin A8</fullName>
    </alternativeName>
</protein>
<gene>
    <name evidence="18" type="ORF">PECUL_23A004740</name>
</gene>
<keyword evidence="7" id="KW-0838">Vasoactive</keyword>
<comment type="function">
    <text evidence="14">Acts directly on vascular smooth muscle as a potent vasoconstrictor, affects cardiac contractility and heart rate through its action on the sympathetic nervous system, and alters renal sodium and water absorption through its ability to stimulate the zona glomerulosa cells of the adrenal cortex to synthesize and secrete aldosterone. Acts by binding to angiotensin receptors AGTR1 and AGTR2. Also binds the DEAR/FBXW7-AS1 receptor.</text>
</comment>
<evidence type="ECO:0000256" key="11">
    <source>
        <dbReference type="ARBA" id="ARBA00029380"/>
    </source>
</evidence>
<accession>A0AAD1VQP9</accession>
<evidence type="ECO:0000256" key="2">
    <source>
        <dbReference type="ARBA" id="ARBA00004613"/>
    </source>
</evidence>
<dbReference type="GO" id="GO:0004867">
    <property type="term" value="F:serine-type endopeptidase inhibitor activity"/>
    <property type="evidence" value="ECO:0007669"/>
    <property type="project" value="InterPro"/>
</dbReference>
<evidence type="ECO:0000256" key="9">
    <source>
        <dbReference type="ARBA" id="ARBA00023180"/>
    </source>
</evidence>
<evidence type="ECO:0000256" key="12">
    <source>
        <dbReference type="ARBA" id="ARBA00029391"/>
    </source>
</evidence>
<dbReference type="GO" id="GO:0042310">
    <property type="term" value="P:vasoconstriction"/>
    <property type="evidence" value="ECO:0007669"/>
    <property type="project" value="UniProtKB-KW"/>
</dbReference>
<dbReference type="AlphaFoldDB" id="A0AAD1VQP9"/>
<evidence type="ECO:0000313" key="18">
    <source>
        <dbReference type="EMBL" id="CAH2249923.1"/>
    </source>
</evidence>